<dbReference type="PANTHER" id="PTHR44846:SF1">
    <property type="entry name" value="MANNOSYL-D-GLYCERATE TRANSPORT_METABOLISM SYSTEM REPRESSOR MNGR-RELATED"/>
    <property type="match status" value="1"/>
</dbReference>
<dbReference type="Pfam" id="PF00392">
    <property type="entry name" value="GntR"/>
    <property type="match status" value="1"/>
</dbReference>
<accession>A0A017HKX5</accession>
<dbReference type="InterPro" id="IPR028978">
    <property type="entry name" value="Chorismate_lyase_/UTRA_dom_sf"/>
</dbReference>
<dbReference type="SMART" id="SM00345">
    <property type="entry name" value="HTH_GNTR"/>
    <property type="match status" value="1"/>
</dbReference>
<reference evidence="5 6" key="1">
    <citation type="submission" date="2013-02" db="EMBL/GenBank/DDBJ databases">
        <authorList>
            <person name="Fiebig A."/>
            <person name="Goeker M."/>
            <person name="Klenk H.-P.P."/>
        </authorList>
    </citation>
    <scope>NUCLEOTIDE SEQUENCE [LARGE SCALE GENOMIC DNA]</scope>
    <source>
        <strain evidence="5 6">DSM 19309</strain>
    </source>
</reference>
<dbReference type="InterPro" id="IPR036390">
    <property type="entry name" value="WH_DNA-bd_sf"/>
</dbReference>
<dbReference type="InterPro" id="IPR036388">
    <property type="entry name" value="WH-like_DNA-bd_sf"/>
</dbReference>
<dbReference type="PROSITE" id="PS50949">
    <property type="entry name" value="HTH_GNTR"/>
    <property type="match status" value="1"/>
</dbReference>
<dbReference type="GO" id="GO:0045892">
    <property type="term" value="P:negative regulation of DNA-templated transcription"/>
    <property type="evidence" value="ECO:0007669"/>
    <property type="project" value="TreeGrafter"/>
</dbReference>
<dbReference type="SUPFAM" id="SSF64288">
    <property type="entry name" value="Chorismate lyase-like"/>
    <property type="match status" value="1"/>
</dbReference>
<dbReference type="CDD" id="cd07377">
    <property type="entry name" value="WHTH_GntR"/>
    <property type="match status" value="1"/>
</dbReference>
<feature type="domain" description="HTH gntR-type" evidence="4">
    <location>
        <begin position="32"/>
        <end position="100"/>
    </location>
</feature>
<dbReference type="HOGENOM" id="CLU_063236_3_1_5"/>
<dbReference type="SMART" id="SM00866">
    <property type="entry name" value="UTRA"/>
    <property type="match status" value="1"/>
</dbReference>
<keyword evidence="6" id="KW-1185">Reference proteome</keyword>
<comment type="caution">
    <text evidence="5">The sequence shown here is derived from an EMBL/GenBank/DDBJ whole genome shotgun (WGS) entry which is preliminary data.</text>
</comment>
<dbReference type="STRING" id="442562.Rumeso_03482"/>
<dbReference type="RefSeq" id="WP_082484183.1">
    <property type="nucleotide sequence ID" value="NZ_KK088594.1"/>
</dbReference>
<keyword evidence="3" id="KW-0804">Transcription</keyword>
<dbReference type="EMBL" id="AOSK01000097">
    <property type="protein sequence ID" value="EYD74970.1"/>
    <property type="molecule type" value="Genomic_DNA"/>
</dbReference>
<dbReference type="PRINTS" id="PR00035">
    <property type="entry name" value="HTHGNTR"/>
</dbReference>
<evidence type="ECO:0000256" key="3">
    <source>
        <dbReference type="ARBA" id="ARBA00023163"/>
    </source>
</evidence>
<keyword evidence="2" id="KW-0238">DNA-binding</keyword>
<dbReference type="Proteomes" id="UP000019666">
    <property type="component" value="Unassembled WGS sequence"/>
</dbReference>
<protein>
    <submittedName>
        <fullName evidence="5">Putative transcriptional regulator of N-Acetylglucosamine utilization, GntR family</fullName>
    </submittedName>
</protein>
<dbReference type="OrthoDB" id="7173258at2"/>
<proteinExistence type="predicted"/>
<organism evidence="5 6">
    <name type="scientific">Rubellimicrobium mesophilum DSM 19309</name>
    <dbReference type="NCBI Taxonomy" id="442562"/>
    <lineage>
        <taxon>Bacteria</taxon>
        <taxon>Pseudomonadati</taxon>
        <taxon>Pseudomonadota</taxon>
        <taxon>Alphaproteobacteria</taxon>
        <taxon>Rhodobacterales</taxon>
        <taxon>Roseobacteraceae</taxon>
        <taxon>Rubellimicrobium</taxon>
    </lineage>
</organism>
<dbReference type="Gene3D" id="3.40.1410.10">
    <property type="entry name" value="Chorismate lyase-like"/>
    <property type="match status" value="1"/>
</dbReference>
<evidence type="ECO:0000256" key="1">
    <source>
        <dbReference type="ARBA" id="ARBA00023015"/>
    </source>
</evidence>
<dbReference type="GO" id="GO:0003700">
    <property type="term" value="F:DNA-binding transcription factor activity"/>
    <property type="evidence" value="ECO:0007669"/>
    <property type="project" value="InterPro"/>
</dbReference>
<evidence type="ECO:0000313" key="5">
    <source>
        <dbReference type="EMBL" id="EYD74970.1"/>
    </source>
</evidence>
<dbReference type="Gene3D" id="1.10.10.10">
    <property type="entry name" value="Winged helix-like DNA-binding domain superfamily/Winged helix DNA-binding domain"/>
    <property type="match status" value="1"/>
</dbReference>
<evidence type="ECO:0000313" key="6">
    <source>
        <dbReference type="Proteomes" id="UP000019666"/>
    </source>
</evidence>
<dbReference type="PANTHER" id="PTHR44846">
    <property type="entry name" value="MANNOSYL-D-GLYCERATE TRANSPORT/METABOLISM SYSTEM REPRESSOR MNGR-RELATED"/>
    <property type="match status" value="1"/>
</dbReference>
<evidence type="ECO:0000259" key="4">
    <source>
        <dbReference type="PROSITE" id="PS50949"/>
    </source>
</evidence>
<dbReference type="Pfam" id="PF07702">
    <property type="entry name" value="UTRA"/>
    <property type="match status" value="1"/>
</dbReference>
<name>A0A017HKX5_9RHOB</name>
<dbReference type="AlphaFoldDB" id="A0A017HKX5"/>
<gene>
    <name evidence="5" type="ORF">Rumeso_03482</name>
</gene>
<dbReference type="InterPro" id="IPR011663">
    <property type="entry name" value="UTRA"/>
</dbReference>
<sequence length="260" mass="28479">MQGAGQIIGEDAQASSLLEERLRASLAVHDTQPLYVRLRDEIARAIDERVIRPGARLPSERTLASALDISRVTLRRALDALCEEGLLVRQQGARTAVAQRLEKAVSRLTGFSDDMRARGREPGALWIDRRVSNPSRAEALALNLSGGDRVVRLIRVRTADGEPVAIERATLPQSVLSDPAMVGDSLYSTLDRLGARPVRGTQRMRAVAAPAADAKILRCEPGTPLFCVERRCFGPDGTCIEFTETRYLGTAYDFVTDLNE</sequence>
<evidence type="ECO:0000256" key="2">
    <source>
        <dbReference type="ARBA" id="ARBA00023125"/>
    </source>
</evidence>
<dbReference type="InterPro" id="IPR000524">
    <property type="entry name" value="Tscrpt_reg_HTH_GntR"/>
</dbReference>
<dbReference type="SUPFAM" id="SSF46785">
    <property type="entry name" value="Winged helix' DNA-binding domain"/>
    <property type="match status" value="1"/>
</dbReference>
<dbReference type="InterPro" id="IPR050679">
    <property type="entry name" value="Bact_HTH_transcr_reg"/>
</dbReference>
<dbReference type="GO" id="GO:0003677">
    <property type="term" value="F:DNA binding"/>
    <property type="evidence" value="ECO:0007669"/>
    <property type="project" value="UniProtKB-KW"/>
</dbReference>
<keyword evidence="1" id="KW-0805">Transcription regulation</keyword>